<dbReference type="EMBL" id="JBHSHT010000001">
    <property type="protein sequence ID" value="MFC4825070.1"/>
    <property type="molecule type" value="Genomic_DNA"/>
</dbReference>
<keyword evidence="3" id="KW-1185">Reference proteome</keyword>
<dbReference type="AlphaFoldDB" id="A0ABD5Q3B7"/>
<gene>
    <name evidence="2" type="ORF">ACFO9K_12455</name>
</gene>
<feature type="transmembrane region" description="Helical" evidence="1">
    <location>
        <begin position="22"/>
        <end position="43"/>
    </location>
</feature>
<dbReference type="GeneID" id="73044226"/>
<dbReference type="Proteomes" id="UP001595945">
    <property type="component" value="Unassembled WGS sequence"/>
</dbReference>
<keyword evidence="1" id="KW-1133">Transmembrane helix</keyword>
<sequence>MQDPSEYPVEEVLLGTMSGNEWAVGFIVWFVGFTVSILAWYYLLVRPQIDEVFEDRRELAELNKEN</sequence>
<accession>A0ABD5Q3B7</accession>
<name>A0ABD5Q3B7_9EURY</name>
<evidence type="ECO:0000256" key="1">
    <source>
        <dbReference type="SAM" id="Phobius"/>
    </source>
</evidence>
<keyword evidence="1" id="KW-0472">Membrane</keyword>
<comment type="caution">
    <text evidence="2">The sequence shown here is derived from an EMBL/GenBank/DDBJ whole genome shotgun (WGS) entry which is preliminary data.</text>
</comment>
<evidence type="ECO:0000313" key="3">
    <source>
        <dbReference type="Proteomes" id="UP001595945"/>
    </source>
</evidence>
<organism evidence="2 3">
    <name type="scientific">Halorussus aquaticus</name>
    <dbReference type="NCBI Taxonomy" id="2953748"/>
    <lineage>
        <taxon>Archaea</taxon>
        <taxon>Methanobacteriati</taxon>
        <taxon>Methanobacteriota</taxon>
        <taxon>Stenosarchaea group</taxon>
        <taxon>Halobacteria</taxon>
        <taxon>Halobacteriales</taxon>
        <taxon>Haladaptataceae</taxon>
        <taxon>Halorussus</taxon>
    </lineage>
</organism>
<proteinExistence type="predicted"/>
<protein>
    <submittedName>
        <fullName evidence="2">Uncharacterized protein</fullName>
    </submittedName>
</protein>
<keyword evidence="1" id="KW-0812">Transmembrane</keyword>
<dbReference type="RefSeq" id="WP_254269225.1">
    <property type="nucleotide sequence ID" value="NZ_CP100400.1"/>
</dbReference>
<reference evidence="2 3" key="1">
    <citation type="journal article" date="2019" name="Int. J. Syst. Evol. Microbiol.">
        <title>The Global Catalogue of Microorganisms (GCM) 10K type strain sequencing project: providing services to taxonomists for standard genome sequencing and annotation.</title>
        <authorList>
            <consortium name="The Broad Institute Genomics Platform"/>
            <consortium name="The Broad Institute Genome Sequencing Center for Infectious Disease"/>
            <person name="Wu L."/>
            <person name="Ma J."/>
        </authorList>
    </citation>
    <scope>NUCLEOTIDE SEQUENCE [LARGE SCALE GENOMIC DNA]</scope>
    <source>
        <strain evidence="2 3">XZYJ18</strain>
    </source>
</reference>
<evidence type="ECO:0000313" key="2">
    <source>
        <dbReference type="EMBL" id="MFC4825070.1"/>
    </source>
</evidence>